<comment type="caution">
    <text evidence="11">The sequence shown here is derived from an EMBL/GenBank/DDBJ whole genome shotgun (WGS) entry which is preliminary data.</text>
</comment>
<sequence length="477" mass="52477">MNNSIHGLIRLPMVILTLFLVWTCPAWATDEATPTWQAIHKDLAREARTVAREAQTTRAIIAKEKKELQAQAARLEADIAREKQRLSTHKKEFERLLAREQKARLALEEHLEDIKTMETVVKSAARDADAMIHDSLVSPAFDNRLAQISPLLDANRFPGFEDIAHLIGLFFQEAQETGNIALITREIIGPDGSRTPAEILRVGAFTALYRLKDGNVGYLRTAKDGKTWIAVPAALGRSIRHHIQAAFEGQSPDIPLDISRGAALQGLDRQKDLLQWLRSGGVLVWPILFVGGIALLLTVERMVVLLRQKTTPGETMAQILSLVKSRNWEGCKTICSTMPRFPAIRVMARSVEAAESSKDVLEAALEEAILKEIPSMERFLATLNILAAIAPLLGLLGTVTGMISTFQVITLYGTGDPRMMSGGISEALITTQLGLAVAIPIMIVHHFLQRRVETLLSDMEEKGTAFAAAVLEGKGKQ</sequence>
<feature type="domain" description="MotA/TolQ/ExbB proton channel" evidence="10">
    <location>
        <begin position="346"/>
        <end position="460"/>
    </location>
</feature>
<reference evidence="12" key="1">
    <citation type="submission" date="2016-06" db="EMBL/GenBank/DDBJ databases">
        <title>Draft genome sequence of Desulfoplanes formicivorans strain Pf12B.</title>
        <authorList>
            <person name="Watanabe M."/>
            <person name="Kojima H."/>
            <person name="Fukui M."/>
        </authorList>
    </citation>
    <scope>NUCLEOTIDE SEQUENCE [LARGE SCALE GENOMIC DNA]</scope>
    <source>
        <strain evidence="12">Pf12B</strain>
    </source>
</reference>
<gene>
    <name evidence="11" type="ORF">DPF_0070</name>
</gene>
<comment type="subcellular location">
    <subcellularLocation>
        <location evidence="1">Cell membrane</location>
        <topology evidence="1">Multi-pass membrane protein</topology>
    </subcellularLocation>
    <subcellularLocation>
        <location evidence="6">Membrane</location>
        <topology evidence="6">Multi-pass membrane protein</topology>
    </subcellularLocation>
</comment>
<organism evidence="11 12">
    <name type="scientific">Desulfoplanes formicivorans</name>
    <dbReference type="NCBI Taxonomy" id="1592317"/>
    <lineage>
        <taxon>Bacteria</taxon>
        <taxon>Pseudomonadati</taxon>
        <taxon>Thermodesulfobacteriota</taxon>
        <taxon>Desulfovibrionia</taxon>
        <taxon>Desulfovibrionales</taxon>
        <taxon>Desulfoplanaceae</taxon>
        <taxon>Desulfoplanes</taxon>
    </lineage>
</organism>
<evidence type="ECO:0000256" key="9">
    <source>
        <dbReference type="SAM" id="SignalP"/>
    </source>
</evidence>
<feature type="transmembrane region" description="Helical" evidence="8">
    <location>
        <begin position="379"/>
        <end position="409"/>
    </location>
</feature>
<evidence type="ECO:0000256" key="3">
    <source>
        <dbReference type="ARBA" id="ARBA00022692"/>
    </source>
</evidence>
<dbReference type="InterPro" id="IPR017270">
    <property type="entry name" value="MotA/TolQ/ExbB-rel"/>
</dbReference>
<evidence type="ECO:0000259" key="10">
    <source>
        <dbReference type="Pfam" id="PF01618"/>
    </source>
</evidence>
<evidence type="ECO:0000313" key="12">
    <source>
        <dbReference type="Proteomes" id="UP000095200"/>
    </source>
</evidence>
<keyword evidence="11" id="KW-0966">Cell projection</keyword>
<keyword evidence="12" id="KW-1185">Reference proteome</keyword>
<dbReference type="RefSeq" id="WP_176724128.1">
    <property type="nucleotide sequence ID" value="NZ_BDFE01000004.1"/>
</dbReference>
<keyword evidence="11" id="KW-0969">Cilium</keyword>
<dbReference type="GO" id="GO:0005886">
    <property type="term" value="C:plasma membrane"/>
    <property type="evidence" value="ECO:0007669"/>
    <property type="project" value="UniProtKB-SubCell"/>
</dbReference>
<keyword evidence="6" id="KW-0813">Transport</keyword>
<keyword evidence="6" id="KW-0653">Protein transport</keyword>
<name>A0A194AB37_9BACT</name>
<comment type="similarity">
    <text evidence="6">Belongs to the exbB/tolQ family.</text>
</comment>
<evidence type="ECO:0000256" key="4">
    <source>
        <dbReference type="ARBA" id="ARBA00022989"/>
    </source>
</evidence>
<dbReference type="Pfam" id="PF11932">
    <property type="entry name" value="DUF3450"/>
    <property type="match status" value="1"/>
</dbReference>
<dbReference type="InterPro" id="IPR016866">
    <property type="entry name" value="UCP028069"/>
</dbReference>
<keyword evidence="2" id="KW-1003">Cell membrane</keyword>
<feature type="coiled-coil region" evidence="7">
    <location>
        <begin position="51"/>
        <end position="110"/>
    </location>
</feature>
<dbReference type="EMBL" id="BDFE01000004">
    <property type="protein sequence ID" value="GAU07392.1"/>
    <property type="molecule type" value="Genomic_DNA"/>
</dbReference>
<proteinExistence type="inferred from homology"/>
<keyword evidence="9" id="KW-0732">Signal</keyword>
<keyword evidence="4 8" id="KW-1133">Transmembrane helix</keyword>
<dbReference type="PIRSF" id="PIRSF037714">
    <property type="entry name" value="TolR"/>
    <property type="match status" value="1"/>
</dbReference>
<evidence type="ECO:0000256" key="5">
    <source>
        <dbReference type="ARBA" id="ARBA00023136"/>
    </source>
</evidence>
<dbReference type="Pfam" id="PF01618">
    <property type="entry name" value="MotA_ExbB"/>
    <property type="match status" value="1"/>
</dbReference>
<accession>A0A194AB37</accession>
<dbReference type="STRING" id="1592317.DPF_0070"/>
<feature type="transmembrane region" description="Helical" evidence="8">
    <location>
        <begin position="429"/>
        <end position="448"/>
    </location>
</feature>
<dbReference type="InterPro" id="IPR050790">
    <property type="entry name" value="ExbB/TolQ_transport"/>
</dbReference>
<evidence type="ECO:0000256" key="1">
    <source>
        <dbReference type="ARBA" id="ARBA00004651"/>
    </source>
</evidence>
<evidence type="ECO:0000313" key="11">
    <source>
        <dbReference type="EMBL" id="GAU07392.1"/>
    </source>
</evidence>
<dbReference type="PANTHER" id="PTHR30625">
    <property type="entry name" value="PROTEIN TOLQ"/>
    <property type="match status" value="1"/>
</dbReference>
<keyword evidence="3 8" id="KW-0812">Transmembrane</keyword>
<dbReference type="InterPro" id="IPR002898">
    <property type="entry name" value="MotA_ExbB_proton_chnl"/>
</dbReference>
<feature type="chain" id="PRO_5008507552" evidence="9">
    <location>
        <begin position="29"/>
        <end position="477"/>
    </location>
</feature>
<evidence type="ECO:0000256" key="8">
    <source>
        <dbReference type="SAM" id="Phobius"/>
    </source>
</evidence>
<dbReference type="AlphaFoldDB" id="A0A194AB37"/>
<protein>
    <submittedName>
        <fullName evidence="11">Flagellar motor protein MotA</fullName>
    </submittedName>
</protein>
<evidence type="ECO:0000256" key="2">
    <source>
        <dbReference type="ARBA" id="ARBA00022475"/>
    </source>
</evidence>
<keyword evidence="7" id="KW-0175">Coiled coil</keyword>
<evidence type="ECO:0000256" key="7">
    <source>
        <dbReference type="SAM" id="Coils"/>
    </source>
</evidence>
<keyword evidence="5 8" id="KW-0472">Membrane</keyword>
<dbReference type="PANTHER" id="PTHR30625:SF11">
    <property type="entry name" value="MOTA_TOLQ_EXBB PROTON CHANNEL DOMAIN-CONTAINING PROTEIN"/>
    <property type="match status" value="1"/>
</dbReference>
<feature type="transmembrane region" description="Helical" evidence="8">
    <location>
        <begin position="276"/>
        <end position="299"/>
    </location>
</feature>
<keyword evidence="11" id="KW-0282">Flagellum</keyword>
<feature type="signal peptide" evidence="9">
    <location>
        <begin position="1"/>
        <end position="28"/>
    </location>
</feature>
<dbReference type="GO" id="GO:0017038">
    <property type="term" value="P:protein import"/>
    <property type="evidence" value="ECO:0007669"/>
    <property type="project" value="TreeGrafter"/>
</dbReference>
<dbReference type="Proteomes" id="UP000095200">
    <property type="component" value="Unassembled WGS sequence"/>
</dbReference>
<evidence type="ECO:0000256" key="6">
    <source>
        <dbReference type="RuleBase" id="RU004057"/>
    </source>
</evidence>